<evidence type="ECO:0000313" key="1">
    <source>
        <dbReference type="EMBL" id="KAI8423510.1"/>
    </source>
</evidence>
<protein>
    <submittedName>
        <fullName evidence="1">Uncharacterized protein</fullName>
    </submittedName>
</protein>
<dbReference type="Proteomes" id="UP001064048">
    <property type="component" value="Chromosome 22"/>
</dbReference>
<organism evidence="1 2">
    <name type="scientific">Choristoneura fumiferana</name>
    <name type="common">Spruce budworm moth</name>
    <name type="synonym">Archips fumiferana</name>
    <dbReference type="NCBI Taxonomy" id="7141"/>
    <lineage>
        <taxon>Eukaryota</taxon>
        <taxon>Metazoa</taxon>
        <taxon>Ecdysozoa</taxon>
        <taxon>Arthropoda</taxon>
        <taxon>Hexapoda</taxon>
        <taxon>Insecta</taxon>
        <taxon>Pterygota</taxon>
        <taxon>Neoptera</taxon>
        <taxon>Endopterygota</taxon>
        <taxon>Lepidoptera</taxon>
        <taxon>Glossata</taxon>
        <taxon>Ditrysia</taxon>
        <taxon>Tortricoidea</taxon>
        <taxon>Tortricidae</taxon>
        <taxon>Tortricinae</taxon>
        <taxon>Choristoneura</taxon>
    </lineage>
</organism>
<name>A0ACC0JHC4_CHOFU</name>
<dbReference type="EMBL" id="CM046122">
    <property type="protein sequence ID" value="KAI8423510.1"/>
    <property type="molecule type" value="Genomic_DNA"/>
</dbReference>
<accession>A0ACC0JHC4</accession>
<reference evidence="1 2" key="1">
    <citation type="journal article" date="2022" name="Genome Biol. Evol.">
        <title>The Spruce Budworm Genome: Reconstructing the Evolutionary History of Antifreeze Proteins.</title>
        <authorList>
            <person name="Beliveau C."/>
            <person name="Gagne P."/>
            <person name="Picq S."/>
            <person name="Vernygora O."/>
            <person name="Keeling C.I."/>
            <person name="Pinkney K."/>
            <person name="Doucet D."/>
            <person name="Wen F."/>
            <person name="Johnston J.S."/>
            <person name="Maaroufi H."/>
            <person name="Boyle B."/>
            <person name="Laroche J."/>
            <person name="Dewar K."/>
            <person name="Juretic N."/>
            <person name="Blackburn G."/>
            <person name="Nisole A."/>
            <person name="Brunet B."/>
            <person name="Brandao M."/>
            <person name="Lumley L."/>
            <person name="Duan J."/>
            <person name="Quan G."/>
            <person name="Lucarotti C.J."/>
            <person name="Roe A.D."/>
            <person name="Sperling F.A.H."/>
            <person name="Levesque R.C."/>
            <person name="Cusson M."/>
        </authorList>
    </citation>
    <scope>NUCLEOTIDE SEQUENCE [LARGE SCALE GENOMIC DNA]</scope>
    <source>
        <strain evidence="1">Glfc:IPQL:Cfum</strain>
    </source>
</reference>
<evidence type="ECO:0000313" key="2">
    <source>
        <dbReference type="Proteomes" id="UP001064048"/>
    </source>
</evidence>
<gene>
    <name evidence="1" type="ORF">MSG28_012621</name>
</gene>
<sequence>MSKVVNTAGMKAGSIYRIALKNFVTYKEVELFPGSSLNLIIGPNGTGKSTFVCAIILGLCGKTSVIGRAKKISEYVRSGCEEATIDIELYQDVGERNVIITRIFDLRDVTKWKIDHKTVREKQVQELIAAMNIQVDNLCQLLPQDRVQDFSKMDPQQLLRSTLAAVGGSESVEQLDELIKCRNEHRGLSTRLQNNAQLLEEKKRMNERLKVIIDTMQQRKEIEEEIAMCERKKYWLEYQELFKKVEEYKNDKDMAAKLVATHQRKIDPLEKMLGKARSGIGKLEQQKINAAREVRNLKEKLEKSIDSVKAQEYVIKDIEARLLERVEHHRNRERELLEARAKLDKLHTDKAKLAERAGNENGVKEELAELHRLIASANAAADASRKQRLEAEFDLDHNVKPQIRSYQNKIRQLENVDDKRLEELQRYSPDAYQAVLWLRDHRDMFQHNVYEPMMLEINFTDPKFARYLESRVANRDLFAFTFECSQDMSLFLTKVRQEGGLKRVNAVHSEGGSFRYQQNDISALSYLGFYTYMVDTISAPDPIIRYLCKNYNIHNIPIGNNHTYKNSSKVPDNIRLFFTENHRFSVRVSAYSGAKSNSTVEIGDARLLANTVDMEELENYREQLSNFEKKSASCVKKIGELASKVARLESNLNDLNTQRKRISDNVEMLKAIAVQIRLQAKKVQEIENEPAFNIQQEREKCRQQQQNVVMKQCKLHQELKGIMATLQNKLLNGEIWKVSLEISRDAIVQQESELRELKGDLNNAKTTLENITAHLSRAKTNARAKLLEAKKACGSEALPSTPGFPYNAQFEQLPSDLGPLQEHFYELQTRVDLRSGCRLLRTCFGT</sequence>
<proteinExistence type="predicted"/>
<keyword evidence="2" id="KW-1185">Reference proteome</keyword>
<comment type="caution">
    <text evidence="1">The sequence shown here is derived from an EMBL/GenBank/DDBJ whole genome shotgun (WGS) entry which is preliminary data.</text>
</comment>